<reference evidence="1 2" key="1">
    <citation type="submission" date="2013-02" db="EMBL/GenBank/DDBJ databases">
        <authorList>
            <person name="Genoscope - CEA"/>
        </authorList>
    </citation>
    <scope>NUCLEOTIDE SEQUENCE [LARGE SCALE GENOMIC DNA]</scope>
    <source>
        <strain evidence="1 2">STM 2683</strain>
    </source>
</reference>
<dbReference type="STRING" id="1297569.MESS2_750005"/>
<dbReference type="EMBL" id="CAUM01000145">
    <property type="protein sequence ID" value="CCV08456.1"/>
    <property type="molecule type" value="Genomic_DNA"/>
</dbReference>
<dbReference type="AlphaFoldDB" id="M5F975"/>
<comment type="caution">
    <text evidence="1">The sequence shown here is derived from an EMBL/GenBank/DDBJ whole genome shotgun (WGS) entry which is preliminary data.</text>
</comment>
<accession>M5F975</accession>
<evidence type="ECO:0000313" key="2">
    <source>
        <dbReference type="Proteomes" id="UP000012062"/>
    </source>
</evidence>
<name>M5F975_9HYPH</name>
<evidence type="ECO:0000313" key="1">
    <source>
        <dbReference type="EMBL" id="CCV08456.1"/>
    </source>
</evidence>
<proteinExistence type="predicted"/>
<sequence length="109" mass="12304">MRLLSTRSSTRLNEPSLACWGGTRICISCRKCLASPGALRFKMERSCHASALSGQTENTQQISQTLVEMESTNVWGMLAVRGQRKETRILTTSLKRFAHFMILVRCRVL</sequence>
<organism evidence="1 2">
    <name type="scientific">Mesorhizobium metallidurans STM 2683</name>
    <dbReference type="NCBI Taxonomy" id="1297569"/>
    <lineage>
        <taxon>Bacteria</taxon>
        <taxon>Pseudomonadati</taxon>
        <taxon>Pseudomonadota</taxon>
        <taxon>Alphaproteobacteria</taxon>
        <taxon>Hyphomicrobiales</taxon>
        <taxon>Phyllobacteriaceae</taxon>
        <taxon>Mesorhizobium</taxon>
    </lineage>
</organism>
<dbReference type="Proteomes" id="UP000012062">
    <property type="component" value="Unassembled WGS sequence"/>
</dbReference>
<protein>
    <submittedName>
        <fullName evidence="1">Uncharacterized protein</fullName>
    </submittedName>
</protein>
<keyword evidence="2" id="KW-1185">Reference proteome</keyword>
<gene>
    <name evidence="1" type="ORF">MESS2_750005</name>
</gene>